<evidence type="ECO:0000313" key="2">
    <source>
        <dbReference type="Proteomes" id="UP000176005"/>
    </source>
</evidence>
<comment type="caution">
    <text evidence="1">The sequence shown here is derived from an EMBL/GenBank/DDBJ whole genome shotgun (WGS) entry which is preliminary data.</text>
</comment>
<dbReference type="Proteomes" id="UP000176005">
    <property type="component" value="Unassembled WGS sequence"/>
</dbReference>
<accession>A0A1E7KZ84</accession>
<protein>
    <submittedName>
        <fullName evidence="1">Uncharacterized protein</fullName>
    </submittedName>
</protein>
<keyword evidence="2" id="KW-1185">Reference proteome</keyword>
<sequence length="380" mass="42016">MQALRTIRDHRVVLQRRTGDESQFRYLAPRDPRRPTAPETWLTLPSWNVTPLLKSGLAERSPNRTAYDSVWRDPVRLTQRGHQALRLAQLADAEGEAGEQRAAAAESLRRLTRERDRLRREQPRTGFDERLNELEREQQYAAALHAAAVVAHESAELELARMDRPPHRDSHGAPETRVAAFGRDADAEAAVTAAGYTVTVMSRGPATPWKKCDPITVPRPRARSIVSAWTRERQAHALQDRDGRLFLALPAVQLELAPCKVAPPTEGKALRAALAAGYGFPAYDDGEGGFSWLAVPLDPNRSWTGTYEALHFRVSSGERADRPASEHPAVWGASLYDAEADYVTTLASAPEGSTLAEDCAHVARAIAQYARAVHPCRARP</sequence>
<dbReference type="AlphaFoldDB" id="A0A1E7KZ84"/>
<proteinExistence type="predicted"/>
<name>A0A1E7KZ84_9ACTN</name>
<reference evidence="1 2" key="1">
    <citation type="journal article" date="2016" name="Front. Microbiol.">
        <title>Comparative Genomics Analysis of Streptomyces Species Reveals Their Adaptation to the Marine Environment and Their Diversity at the Genomic Level.</title>
        <authorList>
            <person name="Tian X."/>
            <person name="Zhang Z."/>
            <person name="Yang T."/>
            <person name="Chen M."/>
            <person name="Li J."/>
            <person name="Chen F."/>
            <person name="Yang J."/>
            <person name="Li W."/>
            <person name="Zhang B."/>
            <person name="Zhang Z."/>
            <person name="Wu J."/>
            <person name="Zhang C."/>
            <person name="Long L."/>
            <person name="Xiao J."/>
        </authorList>
    </citation>
    <scope>NUCLEOTIDE SEQUENCE [LARGE SCALE GENOMIC DNA]</scope>
    <source>
        <strain evidence="1 2">SCSIO 10429</strain>
    </source>
</reference>
<gene>
    <name evidence="1" type="ORF">AN218_22495</name>
</gene>
<dbReference type="EMBL" id="LJGW01000377">
    <property type="protein sequence ID" value="OEV09240.1"/>
    <property type="molecule type" value="Genomic_DNA"/>
</dbReference>
<evidence type="ECO:0000313" key="1">
    <source>
        <dbReference type="EMBL" id="OEV09240.1"/>
    </source>
</evidence>
<organism evidence="1 2">
    <name type="scientific">Streptomyces nanshensis</name>
    <dbReference type="NCBI Taxonomy" id="518642"/>
    <lineage>
        <taxon>Bacteria</taxon>
        <taxon>Bacillati</taxon>
        <taxon>Actinomycetota</taxon>
        <taxon>Actinomycetes</taxon>
        <taxon>Kitasatosporales</taxon>
        <taxon>Streptomycetaceae</taxon>
        <taxon>Streptomyces</taxon>
    </lineage>
</organism>